<dbReference type="OrthoDB" id="1726456at2"/>
<sequence length="74" mass="8349">MFEVDVEAMKNYLDEVGLKQKPIAIKSGLDECKFSLALQGKRKLEAGEYASVCKSIGVPMRKFLKPRMPDEKDV</sequence>
<dbReference type="AlphaFoldDB" id="A0A174II82"/>
<organism evidence="1 2">
    <name type="scientific">Faecalicatena contorta</name>
    <dbReference type="NCBI Taxonomy" id="39482"/>
    <lineage>
        <taxon>Bacteria</taxon>
        <taxon>Bacillati</taxon>
        <taxon>Bacillota</taxon>
        <taxon>Clostridia</taxon>
        <taxon>Lachnospirales</taxon>
        <taxon>Lachnospiraceae</taxon>
        <taxon>Faecalicatena</taxon>
    </lineage>
</organism>
<proteinExistence type="predicted"/>
<gene>
    <name evidence="1" type="ORF">ERS852491_03529</name>
</gene>
<name>A0A174II82_9FIRM</name>
<dbReference type="EMBL" id="CYZU01000039">
    <property type="protein sequence ID" value="CUO85866.1"/>
    <property type="molecule type" value="Genomic_DNA"/>
</dbReference>
<evidence type="ECO:0000313" key="1">
    <source>
        <dbReference type="EMBL" id="CUO85866.1"/>
    </source>
</evidence>
<evidence type="ECO:0000313" key="2">
    <source>
        <dbReference type="Proteomes" id="UP000095544"/>
    </source>
</evidence>
<accession>A0A174II82</accession>
<evidence type="ECO:0008006" key="3">
    <source>
        <dbReference type="Google" id="ProtNLM"/>
    </source>
</evidence>
<protein>
    <recommendedName>
        <fullName evidence="3">HTH cro/C1-type domain-containing protein</fullName>
    </recommendedName>
</protein>
<dbReference type="Proteomes" id="UP000095544">
    <property type="component" value="Unassembled WGS sequence"/>
</dbReference>
<dbReference type="RefSeq" id="WP_055154479.1">
    <property type="nucleotide sequence ID" value="NZ_CYZU01000039.1"/>
</dbReference>
<dbReference type="STRING" id="39482.ERS852491_03529"/>
<reference evidence="1 2" key="1">
    <citation type="submission" date="2015-09" db="EMBL/GenBank/DDBJ databases">
        <authorList>
            <consortium name="Pathogen Informatics"/>
        </authorList>
    </citation>
    <scope>NUCLEOTIDE SEQUENCE [LARGE SCALE GENOMIC DNA]</scope>
    <source>
        <strain evidence="1 2">2789STDY5834876</strain>
    </source>
</reference>